<dbReference type="AlphaFoldDB" id="A0A7I8K121"/>
<proteinExistence type="predicted"/>
<dbReference type="PANTHER" id="PTHR47701:SF2">
    <property type="entry name" value="PROTEIN MODIFIER OF SNC1 11"/>
    <property type="match status" value="1"/>
</dbReference>
<gene>
    <name evidence="3" type="ORF">SI8410_01001554</name>
</gene>
<protein>
    <recommendedName>
        <fullName evidence="2">THO1-MOS11 C-terminal domain-containing protein</fullName>
    </recommendedName>
</protein>
<dbReference type="OrthoDB" id="5837849at2759"/>
<dbReference type="EMBL" id="LR746264">
    <property type="protein sequence ID" value="CAA7389532.1"/>
    <property type="molecule type" value="Genomic_DNA"/>
</dbReference>
<feature type="domain" description="THO1-MOS11 C-terminal" evidence="2">
    <location>
        <begin position="100"/>
        <end position="134"/>
    </location>
</feature>
<dbReference type="InterPro" id="IPR040746">
    <property type="entry name" value="THO1_MOS11_C"/>
</dbReference>
<dbReference type="InterPro" id="IPR044209">
    <property type="entry name" value="MOS11"/>
</dbReference>
<feature type="compositionally biased region" description="Acidic residues" evidence="1">
    <location>
        <begin position="52"/>
        <end position="68"/>
    </location>
</feature>
<feature type="compositionally biased region" description="Basic and acidic residues" evidence="1">
    <location>
        <begin position="122"/>
        <end position="132"/>
    </location>
</feature>
<dbReference type="GO" id="GO:0005634">
    <property type="term" value="C:nucleus"/>
    <property type="evidence" value="ECO:0007669"/>
    <property type="project" value="TreeGrafter"/>
</dbReference>
<feature type="region of interest" description="Disordered" evidence="1">
    <location>
        <begin position="118"/>
        <end position="222"/>
    </location>
</feature>
<dbReference type="Pfam" id="PF18592">
    <property type="entry name" value="Tho1_MOS11_C"/>
    <property type="match status" value="1"/>
</dbReference>
<feature type="compositionally biased region" description="Basic and acidic residues" evidence="1">
    <location>
        <begin position="1"/>
        <end position="30"/>
    </location>
</feature>
<dbReference type="PANTHER" id="PTHR47701">
    <property type="entry name" value="PROTEIN MODIFIER OF SNC1 11"/>
    <property type="match status" value="1"/>
</dbReference>
<dbReference type="GO" id="GO:0016973">
    <property type="term" value="P:poly(A)+ mRNA export from nucleus"/>
    <property type="evidence" value="ECO:0007669"/>
    <property type="project" value="InterPro"/>
</dbReference>
<evidence type="ECO:0000313" key="4">
    <source>
        <dbReference type="Proteomes" id="UP000663760"/>
    </source>
</evidence>
<keyword evidence="4" id="KW-1185">Reference proteome</keyword>
<evidence type="ECO:0000259" key="2">
    <source>
        <dbReference type="Pfam" id="PF18592"/>
    </source>
</evidence>
<sequence length="222" mass="23955">MEVKRQKEVDPKKRLLRRETLETATHEEKSSAPVGLSQTPALVGSAPRESAPEDEEEGAIGEEGEEIAIEEKLGKMQSAEAAPVLSPTAAAAAKAAAAGLVTDLQKKLLRAERFGMPVQLSEEEKRSSRAERFGMGSTIHGKSEELKRKARAERFGVAAQPSGDEEEKKKARLARFGQAPASDTLEEEKRKARAARFSQTAPPAPSESNGKVHSDTATLETK</sequence>
<reference evidence="3" key="1">
    <citation type="submission" date="2020-02" db="EMBL/GenBank/DDBJ databases">
        <authorList>
            <person name="Scholz U."/>
            <person name="Mascher M."/>
            <person name="Fiebig A."/>
        </authorList>
    </citation>
    <scope>NUCLEOTIDE SEQUENCE</scope>
</reference>
<evidence type="ECO:0000256" key="1">
    <source>
        <dbReference type="SAM" id="MobiDB-lite"/>
    </source>
</evidence>
<name>A0A7I8K121_SPIIN</name>
<feature type="compositionally biased region" description="Polar residues" evidence="1">
    <location>
        <begin position="197"/>
        <end position="222"/>
    </location>
</feature>
<accession>A0A7I8K121</accession>
<organism evidence="3 4">
    <name type="scientific">Spirodela intermedia</name>
    <name type="common">Intermediate duckweed</name>
    <dbReference type="NCBI Taxonomy" id="51605"/>
    <lineage>
        <taxon>Eukaryota</taxon>
        <taxon>Viridiplantae</taxon>
        <taxon>Streptophyta</taxon>
        <taxon>Embryophyta</taxon>
        <taxon>Tracheophyta</taxon>
        <taxon>Spermatophyta</taxon>
        <taxon>Magnoliopsida</taxon>
        <taxon>Liliopsida</taxon>
        <taxon>Araceae</taxon>
        <taxon>Lemnoideae</taxon>
        <taxon>Spirodela</taxon>
    </lineage>
</organism>
<dbReference type="Proteomes" id="UP000663760">
    <property type="component" value="Chromosome 1"/>
</dbReference>
<evidence type="ECO:0000313" key="3">
    <source>
        <dbReference type="EMBL" id="CAA7389532.1"/>
    </source>
</evidence>
<feature type="region of interest" description="Disordered" evidence="1">
    <location>
        <begin position="1"/>
        <end position="81"/>
    </location>
</feature>